<evidence type="ECO:0000256" key="11">
    <source>
        <dbReference type="ARBA" id="ARBA00034617"/>
    </source>
</evidence>
<evidence type="ECO:0000256" key="1">
    <source>
        <dbReference type="ARBA" id="ARBA00022722"/>
    </source>
</evidence>
<dbReference type="STRING" id="33036.HMPREF3200_00952"/>
<evidence type="ECO:0000256" key="10">
    <source>
        <dbReference type="ARBA" id="ARBA00023235"/>
    </source>
</evidence>
<dbReference type="OrthoDB" id="9810135at2"/>
<organism evidence="18 19">
    <name type="scientific">Anaerococcus tetradius</name>
    <dbReference type="NCBI Taxonomy" id="33036"/>
    <lineage>
        <taxon>Bacteria</taxon>
        <taxon>Bacillati</taxon>
        <taxon>Bacillota</taxon>
        <taxon>Tissierellia</taxon>
        <taxon>Tissierellales</taxon>
        <taxon>Peptoniphilaceae</taxon>
        <taxon>Anaerococcus</taxon>
    </lineage>
</organism>
<dbReference type="GO" id="GO:0003677">
    <property type="term" value="F:DNA binding"/>
    <property type="evidence" value="ECO:0007669"/>
    <property type="project" value="UniProtKB-KW"/>
</dbReference>
<dbReference type="EMBL" id="LRPM01000033">
    <property type="protein sequence ID" value="KWZ78152.1"/>
    <property type="molecule type" value="Genomic_DNA"/>
</dbReference>
<reference evidence="19" key="1">
    <citation type="submission" date="2016-01" db="EMBL/GenBank/DDBJ databases">
        <authorList>
            <person name="Mitreva M."/>
            <person name="Pepin K.H."/>
            <person name="Mihindukulasuriya K.A."/>
            <person name="Fulton R."/>
            <person name="Fronick C."/>
            <person name="O'Laughlin M."/>
            <person name="Miner T."/>
            <person name="Herter B."/>
            <person name="Rosa B.A."/>
            <person name="Cordes M."/>
            <person name="Tomlinson C."/>
            <person name="Wollam A."/>
            <person name="Palsikar V.B."/>
            <person name="Mardis E.R."/>
            <person name="Wilson R.K."/>
        </authorList>
    </citation>
    <scope>NUCLEOTIDE SEQUENCE [LARGE SCALE GENOMIC DNA]</scope>
    <source>
        <strain evidence="19">MJR8151</strain>
    </source>
</reference>
<dbReference type="RefSeq" id="WP_060929355.1">
    <property type="nucleotide sequence ID" value="NZ_KQ955275.1"/>
</dbReference>
<dbReference type="GO" id="GO:0043138">
    <property type="term" value="F:3'-5' DNA helicase activity"/>
    <property type="evidence" value="ECO:0007669"/>
    <property type="project" value="UniProtKB-EC"/>
</dbReference>
<dbReference type="SUPFAM" id="SSF52540">
    <property type="entry name" value="P-loop containing nucleoside triphosphate hydrolases"/>
    <property type="match status" value="1"/>
</dbReference>
<feature type="coiled-coil region" evidence="15">
    <location>
        <begin position="71"/>
        <end position="98"/>
    </location>
</feature>
<evidence type="ECO:0000256" key="15">
    <source>
        <dbReference type="SAM" id="Coils"/>
    </source>
</evidence>
<dbReference type="PANTHER" id="PTHR11070:SF48">
    <property type="entry name" value="ATP-DEPENDENT HELICASE_NUCLEASE SUBUNIT A"/>
    <property type="match status" value="1"/>
</dbReference>
<dbReference type="InterPro" id="IPR014016">
    <property type="entry name" value="UvrD-like_ATP-bd"/>
</dbReference>
<keyword evidence="9" id="KW-0234">DNA repair</keyword>
<dbReference type="GO" id="GO:0000725">
    <property type="term" value="P:recombinational repair"/>
    <property type="evidence" value="ECO:0007669"/>
    <property type="project" value="TreeGrafter"/>
</dbReference>
<dbReference type="AlphaFoldDB" id="A0A133KF03"/>
<comment type="catalytic activity">
    <reaction evidence="13">
        <text>ATP + H2O = ADP + phosphate + H(+)</text>
        <dbReference type="Rhea" id="RHEA:13065"/>
        <dbReference type="ChEBI" id="CHEBI:15377"/>
        <dbReference type="ChEBI" id="CHEBI:15378"/>
        <dbReference type="ChEBI" id="CHEBI:30616"/>
        <dbReference type="ChEBI" id="CHEBI:43474"/>
        <dbReference type="ChEBI" id="CHEBI:456216"/>
        <dbReference type="EC" id="5.6.2.4"/>
    </reaction>
</comment>
<evidence type="ECO:0000256" key="3">
    <source>
        <dbReference type="ARBA" id="ARBA00022763"/>
    </source>
</evidence>
<dbReference type="Gene3D" id="3.40.50.300">
    <property type="entry name" value="P-loop containing nucleotide triphosphate hydrolases"/>
    <property type="match status" value="4"/>
</dbReference>
<dbReference type="EC" id="5.6.2.4" evidence="12"/>
<evidence type="ECO:0000256" key="2">
    <source>
        <dbReference type="ARBA" id="ARBA00022741"/>
    </source>
</evidence>
<name>A0A133KF03_9FIRM</name>
<feature type="domain" description="UvrD-like helicase C-terminal" evidence="17">
    <location>
        <begin position="468"/>
        <end position="735"/>
    </location>
</feature>
<dbReference type="InterPro" id="IPR000212">
    <property type="entry name" value="DNA_helicase_UvrD/REP"/>
</dbReference>
<evidence type="ECO:0000259" key="17">
    <source>
        <dbReference type="PROSITE" id="PS51217"/>
    </source>
</evidence>
<dbReference type="GO" id="GO:0016887">
    <property type="term" value="F:ATP hydrolysis activity"/>
    <property type="evidence" value="ECO:0007669"/>
    <property type="project" value="RHEA"/>
</dbReference>
<keyword evidence="6" id="KW-0269">Exonuclease</keyword>
<dbReference type="Proteomes" id="UP000070383">
    <property type="component" value="Unassembled WGS sequence"/>
</dbReference>
<keyword evidence="10" id="KW-0413">Isomerase</keyword>
<dbReference type="InterPro" id="IPR011604">
    <property type="entry name" value="PDDEXK-like_dom_sf"/>
</dbReference>
<dbReference type="Gene3D" id="1.10.486.10">
    <property type="entry name" value="PCRA, domain 4"/>
    <property type="match status" value="1"/>
</dbReference>
<evidence type="ECO:0000256" key="7">
    <source>
        <dbReference type="ARBA" id="ARBA00022840"/>
    </source>
</evidence>
<keyword evidence="2 14" id="KW-0547">Nucleotide-binding</keyword>
<keyword evidence="19" id="KW-1185">Reference proteome</keyword>
<dbReference type="InterPro" id="IPR011335">
    <property type="entry name" value="Restrct_endonuc-II-like"/>
</dbReference>
<comment type="catalytic activity">
    <reaction evidence="11">
        <text>Couples ATP hydrolysis with the unwinding of duplex DNA by translocating in the 3'-5' direction.</text>
        <dbReference type="EC" id="5.6.2.4"/>
    </reaction>
</comment>
<dbReference type="GO" id="GO:0005524">
    <property type="term" value="F:ATP binding"/>
    <property type="evidence" value="ECO:0007669"/>
    <property type="project" value="UniProtKB-UniRule"/>
</dbReference>
<dbReference type="PROSITE" id="PS51198">
    <property type="entry name" value="UVRD_HELICASE_ATP_BIND"/>
    <property type="match status" value="1"/>
</dbReference>
<dbReference type="Pfam" id="PF12705">
    <property type="entry name" value="PDDEXK_1"/>
    <property type="match status" value="1"/>
</dbReference>
<keyword evidence="1" id="KW-0540">Nuclease</keyword>
<dbReference type="InterPro" id="IPR027417">
    <property type="entry name" value="P-loop_NTPase"/>
</dbReference>
<dbReference type="PANTHER" id="PTHR11070">
    <property type="entry name" value="UVRD / RECB / PCRA DNA HELICASE FAMILY MEMBER"/>
    <property type="match status" value="1"/>
</dbReference>
<dbReference type="InterPro" id="IPR014017">
    <property type="entry name" value="DNA_helicase_UvrD-like_C"/>
</dbReference>
<dbReference type="GO" id="GO:0005829">
    <property type="term" value="C:cytosol"/>
    <property type="evidence" value="ECO:0007669"/>
    <property type="project" value="TreeGrafter"/>
</dbReference>
<evidence type="ECO:0000256" key="5">
    <source>
        <dbReference type="ARBA" id="ARBA00022806"/>
    </source>
</evidence>
<comment type="caution">
    <text evidence="18">The sequence shown here is derived from an EMBL/GenBank/DDBJ whole genome shotgun (WGS) entry which is preliminary data.</text>
</comment>
<keyword evidence="15" id="KW-0175">Coiled coil</keyword>
<evidence type="ECO:0000256" key="14">
    <source>
        <dbReference type="PROSITE-ProRule" id="PRU00560"/>
    </source>
</evidence>
<evidence type="ECO:0000256" key="6">
    <source>
        <dbReference type="ARBA" id="ARBA00022839"/>
    </source>
</evidence>
<dbReference type="GO" id="GO:0033202">
    <property type="term" value="C:DNA helicase complex"/>
    <property type="evidence" value="ECO:0007669"/>
    <property type="project" value="TreeGrafter"/>
</dbReference>
<dbReference type="PROSITE" id="PS51217">
    <property type="entry name" value="UVRD_HELICASE_CTER"/>
    <property type="match status" value="1"/>
</dbReference>
<evidence type="ECO:0000259" key="16">
    <source>
        <dbReference type="PROSITE" id="PS51198"/>
    </source>
</evidence>
<evidence type="ECO:0000256" key="13">
    <source>
        <dbReference type="ARBA" id="ARBA00048988"/>
    </source>
</evidence>
<dbReference type="Pfam" id="PF13361">
    <property type="entry name" value="UvrD_C"/>
    <property type="match status" value="1"/>
</dbReference>
<feature type="domain" description="UvrD-like helicase ATP-binding" evidence="16">
    <location>
        <begin position="4"/>
        <end position="449"/>
    </location>
</feature>
<keyword evidence="5 14" id="KW-0347">Helicase</keyword>
<dbReference type="PATRIC" id="fig|33036.3.peg.944"/>
<dbReference type="InterPro" id="IPR038726">
    <property type="entry name" value="PDDEXK_AddAB-type"/>
</dbReference>
<evidence type="ECO:0000256" key="8">
    <source>
        <dbReference type="ARBA" id="ARBA00023125"/>
    </source>
</evidence>
<keyword evidence="3" id="KW-0227">DNA damage</keyword>
<dbReference type="SUPFAM" id="SSF52980">
    <property type="entry name" value="Restriction endonuclease-like"/>
    <property type="match status" value="1"/>
</dbReference>
<gene>
    <name evidence="18" type="ORF">HMPREF3200_00952</name>
</gene>
<keyword evidence="7 14" id="KW-0067">ATP-binding</keyword>
<evidence type="ECO:0000256" key="12">
    <source>
        <dbReference type="ARBA" id="ARBA00034808"/>
    </source>
</evidence>
<feature type="coiled-coil region" evidence="15">
    <location>
        <begin position="985"/>
        <end position="1050"/>
    </location>
</feature>
<feature type="binding site" evidence="14">
    <location>
        <begin position="25"/>
        <end position="32"/>
    </location>
    <ligand>
        <name>ATP</name>
        <dbReference type="ChEBI" id="CHEBI:30616"/>
    </ligand>
</feature>
<keyword evidence="4 14" id="KW-0378">Hydrolase</keyword>
<dbReference type="Pfam" id="PF00580">
    <property type="entry name" value="UvrD-helicase"/>
    <property type="match status" value="1"/>
</dbReference>
<sequence length="1121" mass="131258">MTKMHFTKDQELAINARGKNIIVSAAAGSGKTSVLVTRIIKLITEDKEDIAKFIIVTFTNKASVEMKDRIRKALEDKLRDKDADLSFIKEQMKNLKHAQIKTLHSFCSDMLRENFYYFDDLSPNFKVISDNTSTILKAEAIDEVFDMKYENMTETFENFLHSFARTKNDSGAKDIVLKTYDKIMSQTRPLAWLDEATSSAFNLDKFKGKIKESFEKILALAKINYDYSLDMAMRDKHQELIFDDFSQINDLYLLIDDNWDSFIKKASVIKFGRISKTKKDSEEDYQFIKSTRDRYKEEIKTISAFIKNTDSLTISLFEGLEKEILAELNSLVKDFMGAYAKKKSEKSYLDFSDMEHKFIDLIDIEEARDKLRDRFAYIFFDEYQDSNEIQNYIIERLRGANNLFLVGDVKQSIYGFRRAEPKIFLEKLDSYEKDEDSIRINLNQNFRSQKDILDFDNFIFDRLMTKESSDIDYKNAGHRLNFDKNDKSPFKRAQVKVIDQKIREEDYLVELVEEIREMGYDYRDIAILLRSGAKSYIYEEAFKKAEIPFFNDISKVSFRAVEVTFFINILKYLANPKDDLSLLSILRSEIFGFTEDDLVEIKLNSSAFSFYKAFKEYDKDDEIGEKIKDFLTKFADFSHMLSLLSLYEFGNYIFEETGLYQFLMARDRAEDRIGNVESFIDIMDEFDKSNDNGLFAFLDFVDSLSMNQTDSIASARDLSESENLLRIMTIHKSKGLEFPVVILADSSKRFNNKHLKEAIVFDDDLGIGINLSDYENKLRFSSIRKNLINDKITEENKKEEMRILYVAMTRAEEMLFVTGERNLKTIGKIAGRVDFLKMNSYMDWLLAILSTDAVGSELFDSFETNQLTEIASLDVIDECKSIDKYQTCDINDFLDDENINEEIYKRIQEIHDKPYPYLAEIKDSIKKSVTEVSKNFDPSADGYKLPNYGEELNQSDFRKPNFITEEKTFKATERGTIIHKLFQALDFKDYEKESLEEEIAELITKKKIDKSTTKLIEIDKILAFYQNHLIKNLAQKAKKIRKEESFLMQKDDYYLNGQIDLMFELEDEIILVDFKTDKKKREGFYDKQIKIYKEAIEEAQAKKVSQALIYWYNFKEISEIK</sequence>
<dbReference type="GO" id="GO:0004527">
    <property type="term" value="F:exonuclease activity"/>
    <property type="evidence" value="ECO:0007669"/>
    <property type="project" value="UniProtKB-KW"/>
</dbReference>
<keyword evidence="8" id="KW-0238">DNA-binding</keyword>
<dbReference type="Gene3D" id="3.90.320.10">
    <property type="match status" value="1"/>
</dbReference>
<protein>
    <recommendedName>
        <fullName evidence="12">DNA 3'-5' helicase</fullName>
        <ecNumber evidence="12">5.6.2.4</ecNumber>
    </recommendedName>
</protein>
<accession>A0A133KF03</accession>
<evidence type="ECO:0000256" key="9">
    <source>
        <dbReference type="ARBA" id="ARBA00023204"/>
    </source>
</evidence>
<evidence type="ECO:0000256" key="4">
    <source>
        <dbReference type="ARBA" id="ARBA00022801"/>
    </source>
</evidence>
<evidence type="ECO:0000313" key="19">
    <source>
        <dbReference type="Proteomes" id="UP000070383"/>
    </source>
</evidence>
<evidence type="ECO:0000313" key="18">
    <source>
        <dbReference type="EMBL" id="KWZ78152.1"/>
    </source>
</evidence>
<proteinExistence type="predicted"/>